<feature type="transmembrane region" description="Helical" evidence="1">
    <location>
        <begin position="5"/>
        <end position="22"/>
    </location>
</feature>
<keyword evidence="1" id="KW-0472">Membrane</keyword>
<dbReference type="Proteomes" id="UP000322084">
    <property type="component" value="Unassembled WGS sequence"/>
</dbReference>
<keyword evidence="1" id="KW-0812">Transmembrane</keyword>
<proteinExistence type="predicted"/>
<evidence type="ECO:0000256" key="1">
    <source>
        <dbReference type="SAM" id="Phobius"/>
    </source>
</evidence>
<protein>
    <submittedName>
        <fullName evidence="2">Uncharacterized protein</fullName>
    </submittedName>
</protein>
<dbReference type="EMBL" id="BKCL01000010">
    <property type="protein sequence ID" value="GEQ98897.1"/>
    <property type="molecule type" value="Genomic_DNA"/>
</dbReference>
<name>A0A5A7MSI5_9PROT</name>
<feature type="transmembrane region" description="Helical" evidence="1">
    <location>
        <begin position="28"/>
        <end position="46"/>
    </location>
</feature>
<sequence>MTPILIALFGVVLLFVLILLHVPIGPAMGIAGVVGFALLAGLIRPWQFRGLKPLQL</sequence>
<accession>A0A5A7MSI5</accession>
<reference evidence="2 3" key="1">
    <citation type="submission" date="2019-09" db="EMBL/GenBank/DDBJ databases">
        <title>NBRP : Genome information of microbial organism related human and environment.</title>
        <authorList>
            <person name="Hattori M."/>
            <person name="Oshima K."/>
            <person name="Inaba H."/>
            <person name="Suda W."/>
            <person name="Sakamoto M."/>
            <person name="Iino T."/>
            <person name="Kitahara M."/>
            <person name="Oshida Y."/>
            <person name="Iida T."/>
            <person name="Kudo T."/>
            <person name="Itoh T."/>
            <person name="Ohkuma M."/>
        </authorList>
    </citation>
    <scope>NUCLEOTIDE SEQUENCE [LARGE SCALE GENOMIC DNA]</scope>
    <source>
        <strain evidence="2 3">Hi-2</strain>
    </source>
</reference>
<dbReference type="RefSeq" id="WP_210431879.1">
    <property type="nucleotide sequence ID" value="NZ_BKCL01000010.1"/>
</dbReference>
<dbReference type="AlphaFoldDB" id="A0A5A7MSI5"/>
<comment type="caution">
    <text evidence="2">The sequence shown here is derived from an EMBL/GenBank/DDBJ whole genome shotgun (WGS) entry which is preliminary data.</text>
</comment>
<evidence type="ECO:0000313" key="2">
    <source>
        <dbReference type="EMBL" id="GEQ98897.1"/>
    </source>
</evidence>
<keyword evidence="1" id="KW-1133">Transmembrane helix</keyword>
<gene>
    <name evidence="2" type="ORF">JCM17844_25340</name>
</gene>
<evidence type="ECO:0000313" key="3">
    <source>
        <dbReference type="Proteomes" id="UP000322084"/>
    </source>
</evidence>
<organism evidence="2 3">
    <name type="scientific">Iodidimonas gelatinilytica</name>
    <dbReference type="NCBI Taxonomy" id="1236966"/>
    <lineage>
        <taxon>Bacteria</taxon>
        <taxon>Pseudomonadati</taxon>
        <taxon>Pseudomonadota</taxon>
        <taxon>Alphaproteobacteria</taxon>
        <taxon>Iodidimonadales</taxon>
        <taxon>Iodidimonadaceae</taxon>
        <taxon>Iodidimonas</taxon>
    </lineage>
</organism>